<reference evidence="3 4" key="1">
    <citation type="journal article" date="2017" name="Curr. Biol.">
        <title>Genome architecture and evolution of a unichromosomal asexual nematode.</title>
        <authorList>
            <person name="Fradin H."/>
            <person name="Zegar C."/>
            <person name="Gutwein M."/>
            <person name="Lucas J."/>
            <person name="Kovtun M."/>
            <person name="Corcoran D."/>
            <person name="Baugh L.R."/>
            <person name="Kiontke K."/>
            <person name="Gunsalus K."/>
            <person name="Fitch D.H."/>
            <person name="Piano F."/>
        </authorList>
    </citation>
    <scope>NUCLEOTIDE SEQUENCE [LARGE SCALE GENOMIC DNA]</scope>
    <source>
        <strain evidence="3">PF1309</strain>
    </source>
</reference>
<proteinExistence type="predicted"/>
<organism evidence="3 4">
    <name type="scientific">Diploscapter pachys</name>
    <dbReference type="NCBI Taxonomy" id="2018661"/>
    <lineage>
        <taxon>Eukaryota</taxon>
        <taxon>Metazoa</taxon>
        <taxon>Ecdysozoa</taxon>
        <taxon>Nematoda</taxon>
        <taxon>Chromadorea</taxon>
        <taxon>Rhabditida</taxon>
        <taxon>Rhabditina</taxon>
        <taxon>Rhabditomorpha</taxon>
        <taxon>Rhabditoidea</taxon>
        <taxon>Rhabditidae</taxon>
        <taxon>Diploscapter</taxon>
    </lineage>
</organism>
<dbReference type="AlphaFoldDB" id="A0A2A2KPG6"/>
<dbReference type="OrthoDB" id="5803824at2759"/>
<evidence type="ECO:0000313" key="3">
    <source>
        <dbReference type="EMBL" id="PAV75876.1"/>
    </source>
</evidence>
<dbReference type="Proteomes" id="UP000218231">
    <property type="component" value="Unassembled WGS sequence"/>
</dbReference>
<evidence type="ECO:0000256" key="2">
    <source>
        <dbReference type="SAM" id="SignalP"/>
    </source>
</evidence>
<name>A0A2A2KPG6_9BILA</name>
<gene>
    <name evidence="3" type="ORF">WR25_01312</name>
</gene>
<evidence type="ECO:0000313" key="4">
    <source>
        <dbReference type="Proteomes" id="UP000218231"/>
    </source>
</evidence>
<feature type="signal peptide" evidence="2">
    <location>
        <begin position="1"/>
        <end position="24"/>
    </location>
</feature>
<keyword evidence="4" id="KW-1185">Reference proteome</keyword>
<evidence type="ECO:0000256" key="1">
    <source>
        <dbReference type="SAM" id="MobiDB-lite"/>
    </source>
</evidence>
<protein>
    <submittedName>
        <fullName evidence="3">Uncharacterized protein</fullName>
    </submittedName>
</protein>
<dbReference type="EMBL" id="LIAE01008021">
    <property type="protein sequence ID" value="PAV75876.1"/>
    <property type="molecule type" value="Genomic_DNA"/>
</dbReference>
<keyword evidence="2" id="KW-0732">Signal</keyword>
<feature type="compositionally biased region" description="Low complexity" evidence="1">
    <location>
        <begin position="46"/>
        <end position="61"/>
    </location>
</feature>
<accession>A0A2A2KPG6</accession>
<sequence length="109" mass="12509">MQTSFLAQLCLFCVLLACVYEATGQMTFTDQWTKRKSGFLKPAEVPQSEQPESASQSERSPFLAKNSQPNMCESRSVIQMLNELKVLQRAEDQIRKILNSCIERYNNQQ</sequence>
<comment type="caution">
    <text evidence="3">The sequence shown here is derived from an EMBL/GenBank/DDBJ whole genome shotgun (WGS) entry which is preliminary data.</text>
</comment>
<feature type="chain" id="PRO_5012516752" evidence="2">
    <location>
        <begin position="25"/>
        <end position="109"/>
    </location>
</feature>
<feature type="region of interest" description="Disordered" evidence="1">
    <location>
        <begin position="40"/>
        <end position="69"/>
    </location>
</feature>